<evidence type="ECO:0000313" key="2">
    <source>
        <dbReference type="EMBL" id="TNV77328.1"/>
    </source>
</evidence>
<dbReference type="AlphaFoldDB" id="A0A8J8T0T1"/>
<accession>A0A8J8T0T1</accession>
<evidence type="ECO:0000256" key="1">
    <source>
        <dbReference type="SAM" id="Coils"/>
    </source>
</evidence>
<gene>
    <name evidence="2" type="ORF">FGO68_gene7252</name>
</gene>
<organism evidence="2 3">
    <name type="scientific">Halteria grandinella</name>
    <dbReference type="NCBI Taxonomy" id="5974"/>
    <lineage>
        <taxon>Eukaryota</taxon>
        <taxon>Sar</taxon>
        <taxon>Alveolata</taxon>
        <taxon>Ciliophora</taxon>
        <taxon>Intramacronucleata</taxon>
        <taxon>Spirotrichea</taxon>
        <taxon>Stichotrichia</taxon>
        <taxon>Sporadotrichida</taxon>
        <taxon>Halteriidae</taxon>
        <taxon>Halteria</taxon>
    </lineage>
</organism>
<comment type="caution">
    <text evidence="2">The sequence shown here is derived from an EMBL/GenBank/DDBJ whole genome shotgun (WGS) entry which is preliminary data.</text>
</comment>
<keyword evidence="3" id="KW-1185">Reference proteome</keyword>
<sequence length="179" mass="20866">MTIAENMLKAKKAIEALKSLRNCKKALITNQLDELKQISANIRDYSSFNEHLSGELLREEQAQELLENSVTNLEQDLLIESLAFVQTQKHYNSSIVSLTNQVSQAENNCKALQREYSEEQKVFGENLQQQQNTIKEYDQSVLELENFQKDLQQLLEERMRKNPRMRLIHSAQELRQAIK</sequence>
<protein>
    <submittedName>
        <fullName evidence="2">Uncharacterized protein</fullName>
    </submittedName>
</protein>
<feature type="coiled-coil region" evidence="1">
    <location>
        <begin position="56"/>
        <end position="157"/>
    </location>
</feature>
<proteinExistence type="predicted"/>
<dbReference type="Proteomes" id="UP000785679">
    <property type="component" value="Unassembled WGS sequence"/>
</dbReference>
<name>A0A8J8T0T1_HALGN</name>
<dbReference type="EMBL" id="RRYP01012111">
    <property type="protein sequence ID" value="TNV77328.1"/>
    <property type="molecule type" value="Genomic_DNA"/>
</dbReference>
<reference evidence="2" key="1">
    <citation type="submission" date="2019-06" db="EMBL/GenBank/DDBJ databases">
        <authorList>
            <person name="Zheng W."/>
        </authorList>
    </citation>
    <scope>NUCLEOTIDE SEQUENCE</scope>
    <source>
        <strain evidence="2">QDHG01</strain>
    </source>
</reference>
<keyword evidence="1" id="KW-0175">Coiled coil</keyword>
<evidence type="ECO:0000313" key="3">
    <source>
        <dbReference type="Proteomes" id="UP000785679"/>
    </source>
</evidence>